<dbReference type="WBParaSite" id="Csp11.Scaffold615.g5984.t1">
    <property type="protein sequence ID" value="Csp11.Scaffold615.g5984.t1"/>
    <property type="gene ID" value="Csp11.Scaffold615.g5984"/>
</dbReference>
<feature type="transmembrane region" description="Helical" evidence="18">
    <location>
        <begin position="409"/>
        <end position="430"/>
    </location>
</feature>
<feature type="signal peptide" evidence="19">
    <location>
        <begin position="1"/>
        <end position="22"/>
    </location>
</feature>
<evidence type="ECO:0000256" key="7">
    <source>
        <dbReference type="ARBA" id="ARBA00022989"/>
    </source>
</evidence>
<feature type="chain" id="PRO_5009307548" description="Acetylcholine receptor-like protein cup-4" evidence="19">
    <location>
        <begin position="23"/>
        <end position="431"/>
    </location>
</feature>
<keyword evidence="9 18" id="KW-0472">Membrane</keyword>
<evidence type="ECO:0000256" key="11">
    <source>
        <dbReference type="ARBA" id="ARBA00023180"/>
    </source>
</evidence>
<comment type="function">
    <text evidence="15">Thought to regulate endocytosis in coelomocytes through modulation of phospholipase C activity. Possible acetylcholine receptor.</text>
</comment>
<dbReference type="AlphaFoldDB" id="A0A1I7THI1"/>
<evidence type="ECO:0000256" key="6">
    <source>
        <dbReference type="ARBA" id="ARBA00022729"/>
    </source>
</evidence>
<keyword evidence="10" id="KW-0675">Receptor</keyword>
<keyword evidence="6 19" id="KW-0732">Signal</keyword>
<sequence>MRLVIFVIFVFYLPFLFKKVESQIGIDGDDGDASKVYNKSYSEHQSSLEAKIFRAYNPRNRPVKNGSMPTIVDVHWHVIHVSINQKEQTMTLHGHIYMRWFDEFLVWDPKDYNGIHYARVKKWQVWQPRIKVSNSASGLGSAFDFSTSAHVIIQMVEKNRAKVEMYPTFSIKVGCNFDFGDYPYDKNRCSVNLFSTATMADVQLQNLYSIPPTLSFGWEEQKMKRIISDFKINNVTCSSFYYSGGNISRTPPVTGFELGTTWSMLAVNVEFERHDPLFLAAIVMPSFISAVMCQASFFIIQKHISLFVHLSITYIQIIFLQDLTTPLPLVISRLPSSVRLFSILFIFNCTISLICSIFIALTYTKYPVPLYFQKIHLLDQWIPKYMVERKQDSQPIDGPLTWEDFNRTFRTSMGLLLIPVFLLLFIVCLLF</sequence>
<comment type="subcellular location">
    <subcellularLocation>
        <location evidence="1">Cytoplasmic vesicle membrane</location>
        <topology evidence="1">Multi-pass membrane protein</topology>
    </subcellularLocation>
</comment>
<evidence type="ECO:0000256" key="8">
    <source>
        <dbReference type="ARBA" id="ARBA00023065"/>
    </source>
</evidence>
<dbReference type="Gene3D" id="2.70.170.10">
    <property type="entry name" value="Neurotransmitter-gated ion-channel ligand-binding domain"/>
    <property type="match status" value="1"/>
</dbReference>
<keyword evidence="4" id="KW-0254">Endocytosis</keyword>
<dbReference type="PROSITE" id="PS00236">
    <property type="entry name" value="NEUROTR_ION_CHANNEL"/>
    <property type="match status" value="1"/>
</dbReference>
<evidence type="ECO:0000256" key="18">
    <source>
        <dbReference type="SAM" id="Phobius"/>
    </source>
</evidence>
<evidence type="ECO:0000259" key="20">
    <source>
        <dbReference type="Pfam" id="PF02931"/>
    </source>
</evidence>
<evidence type="ECO:0000256" key="5">
    <source>
        <dbReference type="ARBA" id="ARBA00022692"/>
    </source>
</evidence>
<dbReference type="InterPro" id="IPR006202">
    <property type="entry name" value="Neur_chan_lig-bd"/>
</dbReference>
<evidence type="ECO:0000256" key="1">
    <source>
        <dbReference type="ARBA" id="ARBA00004439"/>
    </source>
</evidence>
<dbReference type="Proteomes" id="UP000095282">
    <property type="component" value="Unplaced"/>
</dbReference>
<dbReference type="FunFam" id="2.70.170.10:FF:000057">
    <property type="entry name" value="Ligand-Gated ion Channel"/>
    <property type="match status" value="1"/>
</dbReference>
<keyword evidence="8" id="KW-0406">Ion transport</keyword>
<evidence type="ECO:0000256" key="19">
    <source>
        <dbReference type="SAM" id="SignalP"/>
    </source>
</evidence>
<evidence type="ECO:0000256" key="12">
    <source>
        <dbReference type="ARBA" id="ARBA00023286"/>
    </source>
</evidence>
<name>A0A1I7THI1_9PELO</name>
<evidence type="ECO:0000313" key="22">
    <source>
        <dbReference type="WBParaSite" id="Csp11.Scaffold615.g5984.t1"/>
    </source>
</evidence>
<keyword evidence="11" id="KW-0325">Glycoprotein</keyword>
<dbReference type="GO" id="GO:0004888">
    <property type="term" value="F:transmembrane signaling receptor activity"/>
    <property type="evidence" value="ECO:0007669"/>
    <property type="project" value="InterPro"/>
</dbReference>
<evidence type="ECO:0000313" key="21">
    <source>
        <dbReference type="Proteomes" id="UP000095282"/>
    </source>
</evidence>
<keyword evidence="3" id="KW-0813">Transport</keyword>
<evidence type="ECO:0000256" key="17">
    <source>
        <dbReference type="ARBA" id="ARBA00075302"/>
    </source>
</evidence>
<dbReference type="eggNOG" id="KOG3645">
    <property type="taxonomic scope" value="Eukaryota"/>
</dbReference>
<feature type="transmembrane region" description="Helical" evidence="18">
    <location>
        <begin position="340"/>
        <end position="363"/>
    </location>
</feature>
<dbReference type="InterPro" id="IPR018000">
    <property type="entry name" value="Neurotransmitter_ion_chnl_CS"/>
</dbReference>
<feature type="domain" description="Neurotransmitter-gated ion-channel ligand-binding" evidence="20">
    <location>
        <begin position="47"/>
        <end position="209"/>
    </location>
</feature>
<proteinExistence type="inferred from homology"/>
<keyword evidence="21" id="KW-1185">Reference proteome</keyword>
<comment type="similarity">
    <text evidence="2">Belongs to the ligand-gated ion channel (TC 1.A.9) family. Acetylcholine receptor (TC 1.A.9.1) subfamily.</text>
</comment>
<reference evidence="22" key="1">
    <citation type="submission" date="2016-11" db="UniProtKB">
        <authorList>
            <consortium name="WormBaseParasite"/>
        </authorList>
    </citation>
    <scope>IDENTIFICATION</scope>
</reference>
<feature type="transmembrane region" description="Helical" evidence="18">
    <location>
        <begin position="277"/>
        <end position="300"/>
    </location>
</feature>
<evidence type="ECO:0000256" key="10">
    <source>
        <dbReference type="ARBA" id="ARBA00023170"/>
    </source>
</evidence>
<dbReference type="GO" id="GO:0030659">
    <property type="term" value="C:cytoplasmic vesicle membrane"/>
    <property type="evidence" value="ECO:0007669"/>
    <property type="project" value="UniProtKB-SubCell"/>
</dbReference>
<evidence type="ECO:0000256" key="13">
    <source>
        <dbReference type="ARBA" id="ARBA00023303"/>
    </source>
</evidence>
<organism evidence="21 22">
    <name type="scientific">Caenorhabditis tropicalis</name>
    <dbReference type="NCBI Taxonomy" id="1561998"/>
    <lineage>
        <taxon>Eukaryota</taxon>
        <taxon>Metazoa</taxon>
        <taxon>Ecdysozoa</taxon>
        <taxon>Nematoda</taxon>
        <taxon>Chromadorea</taxon>
        <taxon>Rhabditida</taxon>
        <taxon>Rhabditina</taxon>
        <taxon>Rhabditomorpha</taxon>
        <taxon>Rhabditoidea</taxon>
        <taxon>Rhabditidae</taxon>
        <taxon>Peloderinae</taxon>
        <taxon>Caenorhabditis</taxon>
    </lineage>
</organism>
<dbReference type="PANTHER" id="PTHR18945">
    <property type="entry name" value="NEUROTRANSMITTER GATED ION CHANNEL"/>
    <property type="match status" value="1"/>
</dbReference>
<evidence type="ECO:0000256" key="3">
    <source>
        <dbReference type="ARBA" id="ARBA00022448"/>
    </source>
</evidence>
<evidence type="ECO:0000256" key="4">
    <source>
        <dbReference type="ARBA" id="ARBA00022583"/>
    </source>
</evidence>
<evidence type="ECO:0000256" key="15">
    <source>
        <dbReference type="ARBA" id="ARBA00056246"/>
    </source>
</evidence>
<protein>
    <recommendedName>
        <fullName evidence="16">Acetylcholine receptor-like protein cup-4</fullName>
    </recommendedName>
    <alternativeName>
        <fullName evidence="17">Coelomocyte uptake defective protein 4</fullName>
    </alternativeName>
</protein>
<keyword evidence="12" id="KW-1071">Ligand-gated ion channel</keyword>
<dbReference type="SUPFAM" id="SSF63712">
    <property type="entry name" value="Nicotinic receptor ligand binding domain-like"/>
    <property type="match status" value="1"/>
</dbReference>
<keyword evidence="14" id="KW-0968">Cytoplasmic vesicle</keyword>
<dbReference type="InterPro" id="IPR006201">
    <property type="entry name" value="Neur_channel"/>
</dbReference>
<evidence type="ECO:0000256" key="16">
    <source>
        <dbReference type="ARBA" id="ARBA00074610"/>
    </source>
</evidence>
<keyword evidence="5 18" id="KW-0812">Transmembrane</keyword>
<dbReference type="Pfam" id="PF02931">
    <property type="entry name" value="Neur_chan_LBD"/>
    <property type="match status" value="1"/>
</dbReference>
<evidence type="ECO:0000256" key="14">
    <source>
        <dbReference type="ARBA" id="ARBA00023329"/>
    </source>
</evidence>
<evidence type="ECO:0000256" key="9">
    <source>
        <dbReference type="ARBA" id="ARBA00023136"/>
    </source>
</evidence>
<dbReference type="GO" id="GO:0005230">
    <property type="term" value="F:extracellular ligand-gated monoatomic ion channel activity"/>
    <property type="evidence" value="ECO:0007669"/>
    <property type="project" value="InterPro"/>
</dbReference>
<dbReference type="CDD" id="cd18989">
    <property type="entry name" value="LGIC_ECD_cation"/>
    <property type="match status" value="1"/>
</dbReference>
<evidence type="ECO:0000256" key="2">
    <source>
        <dbReference type="ARBA" id="ARBA00009237"/>
    </source>
</evidence>
<dbReference type="STRING" id="1561998.A0A1I7THI1"/>
<keyword evidence="13" id="KW-0407">Ion channel</keyword>
<dbReference type="InterPro" id="IPR036734">
    <property type="entry name" value="Neur_chan_lig-bd_sf"/>
</dbReference>
<dbReference type="GO" id="GO:0006897">
    <property type="term" value="P:endocytosis"/>
    <property type="evidence" value="ECO:0007669"/>
    <property type="project" value="UniProtKB-KW"/>
</dbReference>
<keyword evidence="7 18" id="KW-1133">Transmembrane helix</keyword>
<accession>A0A1I7THI1</accession>